<reference evidence="1 2" key="1">
    <citation type="submission" date="2024-01" db="EMBL/GenBank/DDBJ databases">
        <title>Genome assemblies of Stephania.</title>
        <authorList>
            <person name="Yang L."/>
        </authorList>
    </citation>
    <scope>NUCLEOTIDE SEQUENCE [LARGE SCALE GENOMIC DNA]</scope>
    <source>
        <strain evidence="1">QJT</strain>
        <tissue evidence="1">Leaf</tissue>
    </source>
</reference>
<keyword evidence="2" id="KW-1185">Reference proteome</keyword>
<dbReference type="AlphaFoldDB" id="A0AAP0KLI5"/>
<comment type="caution">
    <text evidence="1">The sequence shown here is derived from an EMBL/GenBank/DDBJ whole genome shotgun (WGS) entry which is preliminary data.</text>
</comment>
<dbReference type="Proteomes" id="UP001417504">
    <property type="component" value="Unassembled WGS sequence"/>
</dbReference>
<protein>
    <submittedName>
        <fullName evidence="1">Uncharacterized protein</fullName>
    </submittedName>
</protein>
<gene>
    <name evidence="1" type="ORF">Sjap_001064</name>
</gene>
<name>A0AAP0KLI5_9MAGN</name>
<proteinExistence type="predicted"/>
<accession>A0AAP0KLI5</accession>
<sequence>MREMKRVVDVTVAKGLEDPYVRMYDVTYWVDGNHSVSWILCFHALCVLEHFGVERLPNVYVLNRWRKDCIRLHVLENAVIDFRVATTCAQDDRFDFISQRGPYFKRLKGAHEQQDKSKGKIKAAVQSKNNVVAPQVGTAGPNNVVAAVPSNFAASAPQTPQPNVGQVEVSIDRRAEIEKRKKRRRAMEELEDGGHEVEERTRLDIVMKIVLDILTSEMEIGFKRKWTEVEDMMIVDLAVQLWDGRRDRRAEIEKWRKTRRAMEELEDGGHEVEERTR</sequence>
<dbReference type="EMBL" id="JBBNAE010000001">
    <property type="protein sequence ID" value="KAK9153584.1"/>
    <property type="molecule type" value="Genomic_DNA"/>
</dbReference>
<evidence type="ECO:0000313" key="1">
    <source>
        <dbReference type="EMBL" id="KAK9153584.1"/>
    </source>
</evidence>
<evidence type="ECO:0000313" key="2">
    <source>
        <dbReference type="Proteomes" id="UP001417504"/>
    </source>
</evidence>
<organism evidence="1 2">
    <name type="scientific">Stephania japonica</name>
    <dbReference type="NCBI Taxonomy" id="461633"/>
    <lineage>
        <taxon>Eukaryota</taxon>
        <taxon>Viridiplantae</taxon>
        <taxon>Streptophyta</taxon>
        <taxon>Embryophyta</taxon>
        <taxon>Tracheophyta</taxon>
        <taxon>Spermatophyta</taxon>
        <taxon>Magnoliopsida</taxon>
        <taxon>Ranunculales</taxon>
        <taxon>Menispermaceae</taxon>
        <taxon>Menispermoideae</taxon>
        <taxon>Cissampelideae</taxon>
        <taxon>Stephania</taxon>
    </lineage>
</organism>